<organism evidence="1 2">
    <name type="scientific">Artomyces pyxidatus</name>
    <dbReference type="NCBI Taxonomy" id="48021"/>
    <lineage>
        <taxon>Eukaryota</taxon>
        <taxon>Fungi</taxon>
        <taxon>Dikarya</taxon>
        <taxon>Basidiomycota</taxon>
        <taxon>Agaricomycotina</taxon>
        <taxon>Agaricomycetes</taxon>
        <taxon>Russulales</taxon>
        <taxon>Auriscalpiaceae</taxon>
        <taxon>Artomyces</taxon>
    </lineage>
</organism>
<dbReference type="Proteomes" id="UP000814140">
    <property type="component" value="Unassembled WGS sequence"/>
</dbReference>
<reference evidence="1" key="1">
    <citation type="submission" date="2021-03" db="EMBL/GenBank/DDBJ databases">
        <authorList>
            <consortium name="DOE Joint Genome Institute"/>
            <person name="Ahrendt S."/>
            <person name="Looney B.P."/>
            <person name="Miyauchi S."/>
            <person name="Morin E."/>
            <person name="Drula E."/>
            <person name="Courty P.E."/>
            <person name="Chicoki N."/>
            <person name="Fauchery L."/>
            <person name="Kohler A."/>
            <person name="Kuo A."/>
            <person name="Labutti K."/>
            <person name="Pangilinan J."/>
            <person name="Lipzen A."/>
            <person name="Riley R."/>
            <person name="Andreopoulos W."/>
            <person name="He G."/>
            <person name="Johnson J."/>
            <person name="Barry K.W."/>
            <person name="Grigoriev I.V."/>
            <person name="Nagy L."/>
            <person name="Hibbett D."/>
            <person name="Henrissat B."/>
            <person name="Matheny P.B."/>
            <person name="Labbe J."/>
            <person name="Martin F."/>
        </authorList>
    </citation>
    <scope>NUCLEOTIDE SEQUENCE</scope>
    <source>
        <strain evidence="1">HHB10654</strain>
    </source>
</reference>
<accession>A0ACB8SJK2</accession>
<evidence type="ECO:0000313" key="1">
    <source>
        <dbReference type="EMBL" id="KAI0055966.1"/>
    </source>
</evidence>
<gene>
    <name evidence="1" type="ORF">BV25DRAFT_1921377</name>
</gene>
<proteinExistence type="predicted"/>
<evidence type="ECO:0000313" key="2">
    <source>
        <dbReference type="Proteomes" id="UP000814140"/>
    </source>
</evidence>
<comment type="caution">
    <text evidence="1">The sequence shown here is derived from an EMBL/GenBank/DDBJ whole genome shotgun (WGS) entry which is preliminary data.</text>
</comment>
<sequence>MSLSGSVYVLLAATAAPSNFPGSGNGLWYTSPGTDWTSEYLPVGNGYLAAMVPGGTAQEATQLNIESLWIGGPFQNVSYNGGNKRPEEQVAMANDIQQIRQEIFASPNGTITDWGELSSDAGAYGSYSGAGYLVSTLSTSGDVSDYGRWLDLDSALAHTEWTHGGASFLRTTFCSNPMQACFEHINSSAPSLPTLTYTFSQQAEVGLPTASITCLDDSTLQVRGFAGTPGMAYEILGRVQSAPESEVHCTGGAANATVTVSGAREAWIAWVGGTEYDMSAGDAAHAFSFRGANPHGALLALLGAAAPGGSASTSAAFEAILAQHVADYASAVGAFSLNLGQTPDLSMPTDRLWDSYEVDVGNAYLEWVLFNYGRYLLVGSSRGTLPANLQGKWASELENAWNGDYHANINLQMNYWAAEMTGLNVMKPLFDLMEKTWAPRGAQTAQVLYNISRGWVTHDEMNIFGSTGMKSGNGSAEWADYPESAVWMMLHVWDHFDYTGDVAWWKEQGWPLIKGRSGLSGRVRARQSSSALVRAHFELAVPHRSRPSRATKLSGMGVNHFPGGDYARKWDCESSELSGRGVAEFHLDKLILDDHFQDSTLVVVPCNSPEQAPITFGCVHAQQLIWQLFNAVEKGYAEAGDTDEAFLAGILFIALRMLDHEPIRSSEVRSKRAQMDKGIHIGSWGQLQEWKYDMDQPNDTHRHLSHLVGLYPGYAIASFDPSIQAPIFRAGVLVNYTYADVLGAATTSLVHRGNGTGADADAGWEKLWRAATWAQLANATEFYHELSYAIQRNFGPNLFSRYSPDSSAPFQIDANLGYPAALLNALVQAPDVASYDAPLTVTLLPALPDKWPAGEIKGVRLRGGMALDIQWSGGRLVSVTIAGDGLSQARDVQVMYAGEVVESFRTGSVSTQQISLN</sequence>
<reference evidence="1" key="2">
    <citation type="journal article" date="2022" name="New Phytol.">
        <title>Evolutionary transition to the ectomycorrhizal habit in the genomes of a hyperdiverse lineage of mushroom-forming fungi.</title>
        <authorList>
            <person name="Looney B."/>
            <person name="Miyauchi S."/>
            <person name="Morin E."/>
            <person name="Drula E."/>
            <person name="Courty P.E."/>
            <person name="Kohler A."/>
            <person name="Kuo A."/>
            <person name="LaButti K."/>
            <person name="Pangilinan J."/>
            <person name="Lipzen A."/>
            <person name="Riley R."/>
            <person name="Andreopoulos W."/>
            <person name="He G."/>
            <person name="Johnson J."/>
            <person name="Nolan M."/>
            <person name="Tritt A."/>
            <person name="Barry K.W."/>
            <person name="Grigoriev I.V."/>
            <person name="Nagy L.G."/>
            <person name="Hibbett D."/>
            <person name="Henrissat B."/>
            <person name="Matheny P.B."/>
            <person name="Labbe J."/>
            <person name="Martin F.M."/>
        </authorList>
    </citation>
    <scope>NUCLEOTIDE SEQUENCE</scope>
    <source>
        <strain evidence="1">HHB10654</strain>
    </source>
</reference>
<name>A0ACB8SJK2_9AGAM</name>
<dbReference type="EMBL" id="MU277274">
    <property type="protein sequence ID" value="KAI0055966.1"/>
    <property type="molecule type" value="Genomic_DNA"/>
</dbReference>
<keyword evidence="2" id="KW-1185">Reference proteome</keyword>
<protein>
    <submittedName>
        <fullName evidence="1">Uncharacterized protein</fullName>
    </submittedName>
</protein>